<evidence type="ECO:0000313" key="1">
    <source>
        <dbReference type="EMBL" id="SVC10514.1"/>
    </source>
</evidence>
<dbReference type="AlphaFoldDB" id="A0A382JDZ0"/>
<feature type="non-terminal residue" evidence="1">
    <location>
        <position position="1"/>
    </location>
</feature>
<sequence>VFAIPDHFRQRYCRWKTTSWDGWVDSDLFESLPNAVREDPEELLTLPESVSVRDARNLLRRLRIGEADLWLKC</sequence>
<feature type="non-terminal residue" evidence="1">
    <location>
        <position position="73"/>
    </location>
</feature>
<accession>A0A382JDZ0</accession>
<dbReference type="EMBL" id="UINC01073831">
    <property type="protein sequence ID" value="SVC10514.1"/>
    <property type="molecule type" value="Genomic_DNA"/>
</dbReference>
<protein>
    <submittedName>
        <fullName evidence="1">Uncharacterized protein</fullName>
    </submittedName>
</protein>
<name>A0A382JDZ0_9ZZZZ</name>
<proteinExistence type="predicted"/>
<reference evidence="1" key="1">
    <citation type="submission" date="2018-05" db="EMBL/GenBank/DDBJ databases">
        <authorList>
            <person name="Lanie J.A."/>
            <person name="Ng W.-L."/>
            <person name="Kazmierczak K.M."/>
            <person name="Andrzejewski T.M."/>
            <person name="Davidsen T.M."/>
            <person name="Wayne K.J."/>
            <person name="Tettelin H."/>
            <person name="Glass J.I."/>
            <person name="Rusch D."/>
            <person name="Podicherti R."/>
            <person name="Tsui H.-C.T."/>
            <person name="Winkler M.E."/>
        </authorList>
    </citation>
    <scope>NUCLEOTIDE SEQUENCE</scope>
</reference>
<gene>
    <name evidence="1" type="ORF">METZ01_LOCUS263368</name>
</gene>
<organism evidence="1">
    <name type="scientific">marine metagenome</name>
    <dbReference type="NCBI Taxonomy" id="408172"/>
    <lineage>
        <taxon>unclassified sequences</taxon>
        <taxon>metagenomes</taxon>
        <taxon>ecological metagenomes</taxon>
    </lineage>
</organism>